<evidence type="ECO:0000313" key="3">
    <source>
        <dbReference type="EMBL" id="MDO8107857.1"/>
    </source>
</evidence>
<organism evidence="3 4">
    <name type="scientific">Actinotalea lenta</name>
    <dbReference type="NCBI Taxonomy" id="3064654"/>
    <lineage>
        <taxon>Bacteria</taxon>
        <taxon>Bacillati</taxon>
        <taxon>Actinomycetota</taxon>
        <taxon>Actinomycetes</taxon>
        <taxon>Micrococcales</taxon>
        <taxon>Cellulomonadaceae</taxon>
        <taxon>Actinotalea</taxon>
    </lineage>
</organism>
<dbReference type="Pfam" id="PF09990">
    <property type="entry name" value="DUF2231"/>
    <property type="match status" value="1"/>
</dbReference>
<gene>
    <name evidence="3" type="ORF">Q6348_11690</name>
</gene>
<comment type="caution">
    <text evidence="3">The sequence shown here is derived from an EMBL/GenBank/DDBJ whole genome shotgun (WGS) entry which is preliminary data.</text>
</comment>
<sequence>MTIAHDRPLAVRLIRRLEEDERLERLASALGPLADLVSSPPSRRSMLLGAPTGHAAHPFLTDLPLGAWTSASILDLVGGRQARPAARTLIGVGVLAAVPASVTGLAEWTHTDPASGRVGALHAAGNTVALALFGASWLARGHGHHRRGVVLALAGGGLAAAAGFLGGHLAAARNVTSRDEEFASSLPADADQELRGSMLT</sequence>
<keyword evidence="1" id="KW-0812">Transmembrane</keyword>
<keyword evidence="1" id="KW-0472">Membrane</keyword>
<dbReference type="Proteomes" id="UP001232536">
    <property type="component" value="Unassembled WGS sequence"/>
</dbReference>
<feature type="domain" description="DUF2231" evidence="2">
    <location>
        <begin position="53"/>
        <end position="176"/>
    </location>
</feature>
<protein>
    <recommendedName>
        <fullName evidence="2">DUF2231 domain-containing protein</fullName>
    </recommendedName>
</protein>
<reference evidence="3 4" key="1">
    <citation type="submission" date="2023-07" db="EMBL/GenBank/DDBJ databases">
        <title>Description of novel actinomycetes strains, isolated from tidal flat sediment.</title>
        <authorList>
            <person name="Lu C."/>
        </authorList>
    </citation>
    <scope>NUCLEOTIDE SEQUENCE [LARGE SCALE GENOMIC DNA]</scope>
    <source>
        <strain evidence="3 4">SYSU T00b441</strain>
    </source>
</reference>
<dbReference type="InterPro" id="IPR019251">
    <property type="entry name" value="DUF2231_TM"/>
</dbReference>
<evidence type="ECO:0000313" key="4">
    <source>
        <dbReference type="Proteomes" id="UP001232536"/>
    </source>
</evidence>
<evidence type="ECO:0000259" key="2">
    <source>
        <dbReference type="Pfam" id="PF09990"/>
    </source>
</evidence>
<feature type="transmembrane region" description="Helical" evidence="1">
    <location>
        <begin position="88"/>
        <end position="106"/>
    </location>
</feature>
<proteinExistence type="predicted"/>
<dbReference type="RefSeq" id="WP_304601460.1">
    <property type="nucleotide sequence ID" value="NZ_JAUQYO010000001.1"/>
</dbReference>
<feature type="transmembrane region" description="Helical" evidence="1">
    <location>
        <begin position="118"/>
        <end position="138"/>
    </location>
</feature>
<dbReference type="EMBL" id="JAUQYP010000001">
    <property type="protein sequence ID" value="MDO8107857.1"/>
    <property type="molecule type" value="Genomic_DNA"/>
</dbReference>
<feature type="transmembrane region" description="Helical" evidence="1">
    <location>
        <begin position="150"/>
        <end position="171"/>
    </location>
</feature>
<evidence type="ECO:0000256" key="1">
    <source>
        <dbReference type="SAM" id="Phobius"/>
    </source>
</evidence>
<name>A0ABT9DAC3_9CELL</name>
<accession>A0ABT9DAC3</accession>
<keyword evidence="1" id="KW-1133">Transmembrane helix</keyword>
<keyword evidence="4" id="KW-1185">Reference proteome</keyword>